<feature type="transmembrane region" description="Helical" evidence="7">
    <location>
        <begin position="358"/>
        <end position="381"/>
    </location>
</feature>
<dbReference type="GO" id="GO:0000822">
    <property type="term" value="F:inositol hexakisphosphate binding"/>
    <property type="evidence" value="ECO:0007669"/>
    <property type="project" value="TreeGrafter"/>
</dbReference>
<feature type="region of interest" description="Disordered" evidence="6">
    <location>
        <begin position="143"/>
        <end position="164"/>
    </location>
</feature>
<evidence type="ECO:0000313" key="10">
    <source>
        <dbReference type="EMBL" id="EDP44626.1"/>
    </source>
</evidence>
<gene>
    <name evidence="10" type="ORF">MGL_1108</name>
</gene>
<feature type="domain" description="EXS" evidence="8">
    <location>
        <begin position="524"/>
        <end position="722"/>
    </location>
</feature>
<dbReference type="InterPro" id="IPR004331">
    <property type="entry name" value="SPX_dom"/>
</dbReference>
<dbReference type="InParanoid" id="A8PWI1"/>
<keyword evidence="5 7" id="KW-0472">Membrane</keyword>
<keyword evidence="11" id="KW-1185">Reference proteome</keyword>
<evidence type="ECO:0000256" key="3">
    <source>
        <dbReference type="ARBA" id="ARBA00022692"/>
    </source>
</evidence>
<dbReference type="CDD" id="cd14475">
    <property type="entry name" value="SPX_SYG1_like"/>
    <property type="match status" value="1"/>
</dbReference>
<dbReference type="GO" id="GO:0005886">
    <property type="term" value="C:plasma membrane"/>
    <property type="evidence" value="ECO:0007669"/>
    <property type="project" value="TreeGrafter"/>
</dbReference>
<dbReference type="RefSeq" id="XP_001731840.1">
    <property type="nucleotide sequence ID" value="XM_001731788.1"/>
</dbReference>
<dbReference type="PANTHER" id="PTHR10783">
    <property type="entry name" value="XENOTROPIC AND POLYTROPIC RETROVIRUS RECEPTOR 1-RELATED"/>
    <property type="match status" value="1"/>
</dbReference>
<feature type="region of interest" description="Disordered" evidence="6">
    <location>
        <begin position="713"/>
        <end position="782"/>
    </location>
</feature>
<dbReference type="InterPro" id="IPR004342">
    <property type="entry name" value="EXS_C"/>
</dbReference>
<proteinExistence type="inferred from homology"/>
<dbReference type="PROSITE" id="PS51380">
    <property type="entry name" value="EXS"/>
    <property type="match status" value="1"/>
</dbReference>
<dbReference type="PANTHER" id="PTHR10783:SF103">
    <property type="entry name" value="SOLUTE CARRIER FAMILY 53 MEMBER 1"/>
    <property type="match status" value="1"/>
</dbReference>
<dbReference type="VEuPathDB" id="FungiDB:MGL_1108"/>
<feature type="transmembrane region" description="Helical" evidence="7">
    <location>
        <begin position="413"/>
        <end position="431"/>
    </location>
</feature>
<feature type="transmembrane region" description="Helical" evidence="7">
    <location>
        <begin position="443"/>
        <end position="464"/>
    </location>
</feature>
<evidence type="ECO:0000256" key="7">
    <source>
        <dbReference type="SAM" id="Phobius"/>
    </source>
</evidence>
<dbReference type="FunCoup" id="A8PWI1">
    <property type="interactions" value="190"/>
</dbReference>
<sequence length="782" mass="89030">MPTDRLKAAKTRERDSTSPSATPSTTTASIYPGDASQTEVPSSHAFEPLETLLVRLLDDEERKFFRALDCEVERITRFYNEREHEAVERLSTLVTQLLELAEHRRAYKAQTKRIGNGQLGLKHILSRVPRSLDASEMQRLRLSTQGLEPQDPEDPKAASQDGEDLGNKRREYALEQVQNLRLCPVPSTPPRPATPSMEDHSHQHQYQHDPVHYKAARKKLRTAVIESYRALEILNNYAILNRTGFNKILKKFDKTLETQIWHLYYDARIAKASIVASDTVPRMIHALEEIFANYFEHGNRKRARDLLRAGAAHALMPHDCGHSASTFITGLYLGVALCLTVEGLQGAMKSSTQAQIPLWPQLLVVYSALFLPTLFALLFGLNLIAWQHVRINVVFIFEFDAANALEPVQYFEIPAFFLFLLSLCFFFSFAGNAPEATLLAPTMWPYVWLGTVFGLLVNPLPIMYKSSRRWFVRTCARVLSGGLVGSVEFRDFFIGDELNSIAYSVSNLWLMACEYRAGWIAPNMCVGSASLWTPVLSSAPAFLRLLQCVRRHYDSHGSTCVHLINAAKYASTILHAFSYFAYRTTGSQSTLWFVAWILCATINSSFTSTWDILMDWNLLHADARFPLLRMHLSFDDIWPMYYFAMVSNVAIRFIWIIYLFGTSKSVPIRAFIAASLEMLRRWQWNFLRLENEHVGNADTYKIVRDLPLPYPVQRRPESTADEEDELGIGDNEASRAPSMSQPNVEDQLFASLTETRMHLDQHRQQETTSALGRKGNKAPRNE</sequence>
<evidence type="ECO:0000313" key="11">
    <source>
        <dbReference type="Proteomes" id="UP000008837"/>
    </source>
</evidence>
<dbReference type="AlphaFoldDB" id="A8PWI1"/>
<evidence type="ECO:0000259" key="9">
    <source>
        <dbReference type="PROSITE" id="PS51382"/>
    </source>
</evidence>
<feature type="transmembrane region" description="Helical" evidence="7">
    <location>
        <begin position="591"/>
        <end position="610"/>
    </location>
</feature>
<feature type="compositionally biased region" description="Basic and acidic residues" evidence="6">
    <location>
        <begin position="755"/>
        <end position="765"/>
    </location>
</feature>
<keyword evidence="3 7" id="KW-0812">Transmembrane</keyword>
<dbReference type="GO" id="GO:0016036">
    <property type="term" value="P:cellular response to phosphate starvation"/>
    <property type="evidence" value="ECO:0007669"/>
    <property type="project" value="TreeGrafter"/>
</dbReference>
<dbReference type="EMBL" id="AAYY01000003">
    <property type="protein sequence ID" value="EDP44626.1"/>
    <property type="molecule type" value="Genomic_DNA"/>
</dbReference>
<feature type="compositionally biased region" description="Basic and acidic residues" evidence="6">
    <location>
        <begin position="1"/>
        <end position="16"/>
    </location>
</feature>
<name>A8PWI1_MALGO</name>
<evidence type="ECO:0000256" key="4">
    <source>
        <dbReference type="ARBA" id="ARBA00022989"/>
    </source>
</evidence>
<evidence type="ECO:0000256" key="1">
    <source>
        <dbReference type="ARBA" id="ARBA00004141"/>
    </source>
</evidence>
<dbReference type="OrthoDB" id="9970435at2759"/>
<dbReference type="Proteomes" id="UP000008837">
    <property type="component" value="Unassembled WGS sequence"/>
</dbReference>
<dbReference type="GeneID" id="5856145"/>
<dbReference type="PROSITE" id="PS51382">
    <property type="entry name" value="SPX"/>
    <property type="match status" value="1"/>
</dbReference>
<evidence type="ECO:0000256" key="6">
    <source>
        <dbReference type="SAM" id="MobiDB-lite"/>
    </source>
</evidence>
<feature type="compositionally biased region" description="Polar residues" evidence="6">
    <location>
        <begin position="737"/>
        <end position="754"/>
    </location>
</feature>
<protein>
    <recommendedName>
        <fullName evidence="12">EXS domain-containing protein</fullName>
    </recommendedName>
</protein>
<dbReference type="GO" id="GO:0005794">
    <property type="term" value="C:Golgi apparatus"/>
    <property type="evidence" value="ECO:0007669"/>
    <property type="project" value="TreeGrafter"/>
</dbReference>
<feature type="compositionally biased region" description="Low complexity" evidence="6">
    <location>
        <begin position="17"/>
        <end position="29"/>
    </location>
</feature>
<evidence type="ECO:0000256" key="2">
    <source>
        <dbReference type="ARBA" id="ARBA00009665"/>
    </source>
</evidence>
<feature type="region of interest" description="Disordered" evidence="6">
    <location>
        <begin position="1"/>
        <end position="42"/>
    </location>
</feature>
<comment type="similarity">
    <text evidence="2">Belongs to the SYG1 (TC 2.A.94) family.</text>
</comment>
<evidence type="ECO:0000256" key="5">
    <source>
        <dbReference type="ARBA" id="ARBA00023136"/>
    </source>
</evidence>
<reference evidence="10 11" key="1">
    <citation type="journal article" date="2007" name="Proc. Natl. Acad. Sci. U.S.A.">
        <title>Dandruff-associated Malassezia genomes reveal convergent and divergent virulence traits shared with plant and human fungal pathogens.</title>
        <authorList>
            <person name="Xu J."/>
            <person name="Saunders C.W."/>
            <person name="Hu P."/>
            <person name="Grant R.A."/>
            <person name="Boekhout T."/>
            <person name="Kuramae E.E."/>
            <person name="Kronstad J.W."/>
            <person name="Deangelis Y.M."/>
            <person name="Reeder N.L."/>
            <person name="Johnstone K.R."/>
            <person name="Leland M."/>
            <person name="Fieno A.M."/>
            <person name="Begley W.M."/>
            <person name="Sun Y."/>
            <person name="Lacey M.P."/>
            <person name="Chaudhary T."/>
            <person name="Keough T."/>
            <person name="Chu L."/>
            <person name="Sears R."/>
            <person name="Yuan B."/>
            <person name="Dawson T.L.Jr."/>
        </authorList>
    </citation>
    <scope>NUCLEOTIDE SEQUENCE [LARGE SCALE GENOMIC DNA]</scope>
    <source>
        <strain evidence="11">ATCC MYA-4612 / CBS 7966</strain>
    </source>
</reference>
<dbReference type="OMA" id="IGVMFAH"/>
<organism evidence="10 11">
    <name type="scientific">Malassezia globosa (strain ATCC MYA-4612 / CBS 7966)</name>
    <name type="common">Dandruff-associated fungus</name>
    <dbReference type="NCBI Taxonomy" id="425265"/>
    <lineage>
        <taxon>Eukaryota</taxon>
        <taxon>Fungi</taxon>
        <taxon>Dikarya</taxon>
        <taxon>Basidiomycota</taxon>
        <taxon>Ustilaginomycotina</taxon>
        <taxon>Malasseziomycetes</taxon>
        <taxon>Malasseziales</taxon>
        <taxon>Malasseziaceae</taxon>
        <taxon>Malassezia</taxon>
    </lineage>
</organism>
<dbReference type="GO" id="GO:0006817">
    <property type="term" value="P:phosphate ion transport"/>
    <property type="evidence" value="ECO:0007669"/>
    <property type="project" value="TreeGrafter"/>
</dbReference>
<comment type="subcellular location">
    <subcellularLocation>
        <location evidence="1">Membrane</location>
        <topology evidence="1">Multi-pass membrane protein</topology>
    </subcellularLocation>
</comment>
<dbReference type="KEGG" id="mgl:MGL_1108"/>
<dbReference type="Pfam" id="PF03124">
    <property type="entry name" value="EXS"/>
    <property type="match status" value="1"/>
</dbReference>
<comment type="caution">
    <text evidence="10">The sequence shown here is derived from an EMBL/GenBank/DDBJ whole genome shotgun (WGS) entry which is preliminary data.</text>
</comment>
<accession>A8PWI1</accession>
<evidence type="ECO:0008006" key="12">
    <source>
        <dbReference type="Google" id="ProtNLM"/>
    </source>
</evidence>
<evidence type="ECO:0000259" key="8">
    <source>
        <dbReference type="PROSITE" id="PS51380"/>
    </source>
</evidence>
<feature type="transmembrane region" description="Helical" evidence="7">
    <location>
        <begin position="640"/>
        <end position="660"/>
    </location>
</feature>
<dbReference type="STRING" id="425265.A8PWI1"/>
<dbReference type="Pfam" id="PF03105">
    <property type="entry name" value="SPX"/>
    <property type="match status" value="1"/>
</dbReference>
<keyword evidence="4 7" id="KW-1133">Transmembrane helix</keyword>
<feature type="domain" description="SPX" evidence="9">
    <location>
        <begin position="1"/>
        <end position="266"/>
    </location>
</feature>